<organism evidence="2 3">
    <name type="scientific">Pseudoxanthomonas daejeonensis</name>
    <dbReference type="NCBI Taxonomy" id="266062"/>
    <lineage>
        <taxon>Bacteria</taxon>
        <taxon>Pseudomonadati</taxon>
        <taxon>Pseudomonadota</taxon>
        <taxon>Gammaproteobacteria</taxon>
        <taxon>Lysobacterales</taxon>
        <taxon>Lysobacteraceae</taxon>
        <taxon>Pseudoxanthomonas</taxon>
    </lineage>
</organism>
<comment type="caution">
    <text evidence="2">The sequence shown here is derived from an EMBL/GenBank/DDBJ whole genome shotgun (WGS) entry which is preliminary data.</text>
</comment>
<evidence type="ECO:0000256" key="1">
    <source>
        <dbReference type="SAM" id="Coils"/>
    </source>
</evidence>
<accession>A0ABQ6ZA45</accession>
<reference evidence="2 3" key="1">
    <citation type="submission" date="2017-10" db="EMBL/GenBank/DDBJ databases">
        <title>Whole genome sequencing of members of genus Pseudoxanthomonas.</title>
        <authorList>
            <person name="Kumar S."/>
            <person name="Bansal K."/>
            <person name="Kaur A."/>
            <person name="Patil P."/>
            <person name="Sharma S."/>
            <person name="Patil P.B."/>
        </authorList>
    </citation>
    <scope>NUCLEOTIDE SEQUENCE [LARGE SCALE GENOMIC DNA]</scope>
    <source>
        <strain evidence="2 3">DSM 17801</strain>
    </source>
</reference>
<proteinExistence type="predicted"/>
<sequence>MSQNLVSLELSNEQLAQAEQAVTALEQALAGLVSLSIGERRRLTKMGQKSEVFCRQTLRVLAQNPQIVPPGLELAEAQADLLALDQLAPLLDRVQRLAERGRDTEMALGADVMDAALEGYALLKVSGRQQGLDGLRKELSSRWARSRSAEPEPAEA</sequence>
<evidence type="ECO:0000313" key="2">
    <source>
        <dbReference type="EMBL" id="KAF1696527.1"/>
    </source>
</evidence>
<dbReference type="EMBL" id="PDWN01000003">
    <property type="protein sequence ID" value="KAF1696527.1"/>
    <property type="molecule type" value="Genomic_DNA"/>
</dbReference>
<protein>
    <submittedName>
        <fullName evidence="2">Uncharacterized protein</fullName>
    </submittedName>
</protein>
<gene>
    <name evidence="2" type="ORF">CSC65_04790</name>
</gene>
<feature type="coiled-coil region" evidence="1">
    <location>
        <begin position="8"/>
        <end position="35"/>
    </location>
</feature>
<evidence type="ECO:0000313" key="3">
    <source>
        <dbReference type="Proteomes" id="UP000788419"/>
    </source>
</evidence>
<dbReference type="RefSeq" id="WP_162408934.1">
    <property type="nucleotide sequence ID" value="NZ_PDWN01000003.1"/>
</dbReference>
<keyword evidence="3" id="KW-1185">Reference proteome</keyword>
<name>A0ABQ6ZA45_9GAMM</name>
<dbReference type="Proteomes" id="UP000788419">
    <property type="component" value="Unassembled WGS sequence"/>
</dbReference>
<keyword evidence="1" id="KW-0175">Coiled coil</keyword>